<protein>
    <recommendedName>
        <fullName evidence="2">PIN domain-containing protein</fullName>
    </recommendedName>
</protein>
<evidence type="ECO:0000256" key="1">
    <source>
        <dbReference type="ARBA" id="ARBA00022842"/>
    </source>
</evidence>
<dbReference type="InterPro" id="IPR051619">
    <property type="entry name" value="TypeII_TA_RNase_PINc/VapC"/>
</dbReference>
<dbReference type="CDD" id="cd09873">
    <property type="entry name" value="PIN_Pae0151-like"/>
    <property type="match status" value="1"/>
</dbReference>
<feature type="domain" description="PIN" evidence="2">
    <location>
        <begin position="2"/>
        <end position="115"/>
    </location>
</feature>
<dbReference type="InterPro" id="IPR044153">
    <property type="entry name" value="PIN_Pae0151-like"/>
</dbReference>
<gene>
    <name evidence="3" type="ORF">AVDCRST_MAG89-1028</name>
</gene>
<dbReference type="EMBL" id="CADCTV010000226">
    <property type="protein sequence ID" value="CAA9309583.1"/>
    <property type="molecule type" value="Genomic_DNA"/>
</dbReference>
<keyword evidence="1" id="KW-0460">Magnesium</keyword>
<organism evidence="3">
    <name type="scientific">uncultured Gemmatimonadota bacterium</name>
    <dbReference type="NCBI Taxonomy" id="203437"/>
    <lineage>
        <taxon>Bacteria</taxon>
        <taxon>Pseudomonadati</taxon>
        <taxon>Gemmatimonadota</taxon>
        <taxon>environmental samples</taxon>
    </lineage>
</organism>
<dbReference type="PANTHER" id="PTHR35901:SF1">
    <property type="entry name" value="EXONUCLEASE VAPC9"/>
    <property type="match status" value="1"/>
</dbReference>
<dbReference type="InterPro" id="IPR029060">
    <property type="entry name" value="PIN-like_dom_sf"/>
</dbReference>
<sequence>MIVADTNLIAYYLIEGPYTEHASSVLGRDPVWCAPPQWQAELLNVLWLSIRYAGLTPDLADQAYLGAEAVVNTRERPHFHKILDLALTSGCSPYDCEFVALAMDEGVPLVTNDRKVLAAFPEIAVSIQEFGR</sequence>
<dbReference type="PANTHER" id="PTHR35901">
    <property type="entry name" value="RIBONUCLEASE VAPC3"/>
    <property type="match status" value="1"/>
</dbReference>
<accession>A0A6J4KLV7</accession>
<reference evidence="3" key="1">
    <citation type="submission" date="2020-02" db="EMBL/GenBank/DDBJ databases">
        <authorList>
            <person name="Meier V. D."/>
        </authorList>
    </citation>
    <scope>NUCLEOTIDE SEQUENCE</scope>
    <source>
        <strain evidence="3">AVDCRST_MAG89</strain>
    </source>
</reference>
<dbReference type="Gene3D" id="3.40.50.1010">
    <property type="entry name" value="5'-nuclease"/>
    <property type="match status" value="1"/>
</dbReference>
<dbReference type="SUPFAM" id="SSF88723">
    <property type="entry name" value="PIN domain-like"/>
    <property type="match status" value="1"/>
</dbReference>
<name>A0A6J4KLV7_9BACT</name>
<evidence type="ECO:0000259" key="2">
    <source>
        <dbReference type="Pfam" id="PF01850"/>
    </source>
</evidence>
<dbReference type="AlphaFoldDB" id="A0A6J4KLV7"/>
<dbReference type="InterPro" id="IPR002716">
    <property type="entry name" value="PIN_dom"/>
</dbReference>
<dbReference type="Pfam" id="PF01850">
    <property type="entry name" value="PIN"/>
    <property type="match status" value="1"/>
</dbReference>
<evidence type="ECO:0000313" key="3">
    <source>
        <dbReference type="EMBL" id="CAA9309583.1"/>
    </source>
</evidence>
<proteinExistence type="predicted"/>